<evidence type="ECO:0000256" key="3">
    <source>
        <dbReference type="ARBA" id="ARBA00022842"/>
    </source>
</evidence>
<dbReference type="InterPro" id="IPR011206">
    <property type="entry name" value="Citrate_lyase_beta/mcl1/mcl2"/>
</dbReference>
<dbReference type="InterPro" id="IPR005000">
    <property type="entry name" value="Aldolase/citrate-lyase_domain"/>
</dbReference>
<dbReference type="InterPro" id="IPR040442">
    <property type="entry name" value="Pyrv_kinase-like_dom_sf"/>
</dbReference>
<reference evidence="5 6" key="1">
    <citation type="submission" date="2023-02" db="EMBL/GenBank/DDBJ databases">
        <title>Genome sequencing required for Actinomycetospora new species description.</title>
        <authorList>
            <person name="Saimee Y."/>
            <person name="Duangmal K."/>
        </authorList>
    </citation>
    <scope>NUCLEOTIDE SEQUENCE [LARGE SCALE GENOMIC DNA]</scope>
    <source>
        <strain evidence="5 6">DW7H6</strain>
    </source>
</reference>
<organism evidence="5 6">
    <name type="scientific">Actinomycetospora lemnae</name>
    <dbReference type="NCBI Taxonomy" id="3019891"/>
    <lineage>
        <taxon>Bacteria</taxon>
        <taxon>Bacillati</taxon>
        <taxon>Actinomycetota</taxon>
        <taxon>Actinomycetes</taxon>
        <taxon>Pseudonocardiales</taxon>
        <taxon>Pseudonocardiaceae</taxon>
        <taxon>Actinomycetospora</taxon>
    </lineage>
</organism>
<accession>A0ABT5SWB9</accession>
<evidence type="ECO:0000256" key="2">
    <source>
        <dbReference type="ARBA" id="ARBA00022723"/>
    </source>
</evidence>
<dbReference type="PANTHER" id="PTHR32308:SF0">
    <property type="entry name" value="HPCH_HPAI ALDOLASE_CITRATE LYASE DOMAIN-CONTAINING PROTEIN"/>
    <property type="match status" value="1"/>
</dbReference>
<dbReference type="PANTHER" id="PTHR32308">
    <property type="entry name" value="LYASE BETA SUBUNIT, PUTATIVE (AFU_ORTHOLOGUE AFUA_4G13030)-RELATED"/>
    <property type="match status" value="1"/>
</dbReference>
<sequence length="268" mass="27739">MRVPRSLLFVPGARPDMVAKVPRWSPDAVAVDLEDAVAAADKETAREATVAAIAELPASDTLVLVRVNGPTTPWYVDDVAAVAASAAQGVVLPKLESPEQLADLRSRLDLPVIGGLESARGIGRCREILTGGDLLAAYFGAEDYIASVGGRRTAGSLEVLHARSEVVLAGAMGGVGLLDQAVVAAHDADAFRADAAVGRDLGYDGKICIHPSQVALAHEAFTPTDDEIAHARLVIEAGRSGVGVVDGEMVDDVHLRMAAAVLSRAGLS</sequence>
<comment type="cofactor">
    <cofactor evidence="1">
        <name>Mg(2+)</name>
        <dbReference type="ChEBI" id="CHEBI:18420"/>
    </cofactor>
</comment>
<dbReference type="Gene3D" id="3.20.20.60">
    <property type="entry name" value="Phosphoenolpyruvate-binding domains"/>
    <property type="match status" value="1"/>
</dbReference>
<comment type="caution">
    <text evidence="5">The sequence shown here is derived from an EMBL/GenBank/DDBJ whole genome shotgun (WGS) entry which is preliminary data.</text>
</comment>
<dbReference type="InterPro" id="IPR015813">
    <property type="entry name" value="Pyrv/PenolPyrv_kinase-like_dom"/>
</dbReference>
<evidence type="ECO:0000259" key="4">
    <source>
        <dbReference type="Pfam" id="PF03328"/>
    </source>
</evidence>
<dbReference type="RefSeq" id="WP_274201677.1">
    <property type="nucleotide sequence ID" value="NZ_JAQZAO010000007.1"/>
</dbReference>
<keyword evidence="3" id="KW-0460">Magnesium</keyword>
<protein>
    <submittedName>
        <fullName evidence="5">CoA ester lyase</fullName>
    </submittedName>
</protein>
<keyword evidence="2" id="KW-0479">Metal-binding</keyword>
<feature type="domain" description="HpcH/HpaI aldolase/citrate lyase" evidence="4">
    <location>
        <begin position="5"/>
        <end position="211"/>
    </location>
</feature>
<dbReference type="Pfam" id="PF03328">
    <property type="entry name" value="HpcH_HpaI"/>
    <property type="match status" value="1"/>
</dbReference>
<keyword evidence="5" id="KW-0456">Lyase</keyword>
<dbReference type="EMBL" id="JAQZAO010000007">
    <property type="protein sequence ID" value="MDD7967147.1"/>
    <property type="molecule type" value="Genomic_DNA"/>
</dbReference>
<dbReference type="Proteomes" id="UP001300763">
    <property type="component" value="Unassembled WGS sequence"/>
</dbReference>
<keyword evidence="6" id="KW-1185">Reference proteome</keyword>
<dbReference type="PIRSF" id="PIRSF015582">
    <property type="entry name" value="Cit_lyase_B"/>
    <property type="match status" value="1"/>
</dbReference>
<evidence type="ECO:0000256" key="1">
    <source>
        <dbReference type="ARBA" id="ARBA00001946"/>
    </source>
</evidence>
<name>A0ABT5SWB9_9PSEU</name>
<evidence type="ECO:0000313" key="6">
    <source>
        <dbReference type="Proteomes" id="UP001300763"/>
    </source>
</evidence>
<gene>
    <name evidence="5" type="ORF">PGB27_17565</name>
</gene>
<dbReference type="SUPFAM" id="SSF51621">
    <property type="entry name" value="Phosphoenolpyruvate/pyruvate domain"/>
    <property type="match status" value="1"/>
</dbReference>
<evidence type="ECO:0000313" key="5">
    <source>
        <dbReference type="EMBL" id="MDD7967147.1"/>
    </source>
</evidence>
<dbReference type="GO" id="GO:0016829">
    <property type="term" value="F:lyase activity"/>
    <property type="evidence" value="ECO:0007669"/>
    <property type="project" value="UniProtKB-KW"/>
</dbReference>
<proteinExistence type="predicted"/>